<reference evidence="10 11" key="1">
    <citation type="submission" date="2019-05" db="EMBL/GenBank/DDBJ databases">
        <title>The metagenome of a microbial culture collection derived from dairy environment covers the genomic content of the human microbiome.</title>
        <authorList>
            <person name="Roder T."/>
            <person name="Wuthrich D."/>
            <person name="Sattari Z."/>
            <person name="Von Ah U."/>
            <person name="Bar C."/>
            <person name="Ronchi F."/>
            <person name="Macpherson A.J."/>
            <person name="Ganal-Vonarburg S.C."/>
            <person name="Bruggmann R."/>
            <person name="Vergeres G."/>
        </authorList>
    </citation>
    <scope>NUCLEOTIDE SEQUENCE [LARGE SCALE GENOMIC DNA]</scope>
    <source>
        <strain evidence="10 11">FAM 24235</strain>
    </source>
</reference>
<evidence type="ECO:0000256" key="1">
    <source>
        <dbReference type="ARBA" id="ARBA00004651"/>
    </source>
</evidence>
<sequence length="357" mass="40453">MWTVYQMQWKRLIKNPLFVLLFSGLTLLMVNVIAGSQGSDTIPVRVYSETFTGEQLADRVEELNHNASFDFIPAEADKVRKDIRMDNYSFALELNDDAYQYLVGRESSQLPIVEQYVNQFYREKKIINEVKKLHPEREVKLKEAISFDVSSLSTFGSGITNISVMLGMTFYFSIYSIMFLMTKLFEEKTYGTWNRLIFSPVSKTRIYIGHLLFYFSIGVIQIFTLLIILSQMLSIKISGHYLTLLLIILAFILSIVSLGILLTALAKSISALQVVIPIVATSMAMIGGAFWPLQLVDNPILLFAAELMPIKHAVYGIVETLIYNKSLLNSLEPIGYLLLCSVLFMGIGINLMERATE</sequence>
<keyword evidence="3" id="KW-0813">Transport</keyword>
<dbReference type="STRING" id="191770.SAMN04488013_11229"/>
<evidence type="ECO:0000256" key="3">
    <source>
        <dbReference type="ARBA" id="ARBA00022448"/>
    </source>
</evidence>
<dbReference type="Pfam" id="PF12698">
    <property type="entry name" value="ABC2_membrane_3"/>
    <property type="match status" value="1"/>
</dbReference>
<dbReference type="EMBL" id="VBTE01000002">
    <property type="protein sequence ID" value="TLQ09408.1"/>
    <property type="molecule type" value="Genomic_DNA"/>
</dbReference>
<evidence type="ECO:0000256" key="5">
    <source>
        <dbReference type="ARBA" id="ARBA00022692"/>
    </source>
</evidence>
<dbReference type="InterPro" id="IPR051449">
    <property type="entry name" value="ABC-2_transporter_component"/>
</dbReference>
<feature type="transmembrane region" description="Helical" evidence="8">
    <location>
        <begin position="241"/>
        <end position="262"/>
    </location>
</feature>
<feature type="transmembrane region" description="Helical" evidence="8">
    <location>
        <begin position="334"/>
        <end position="352"/>
    </location>
</feature>
<keyword evidence="6 8" id="KW-1133">Transmembrane helix</keyword>
<feature type="transmembrane region" description="Helical" evidence="8">
    <location>
        <begin position="274"/>
        <end position="293"/>
    </location>
</feature>
<evidence type="ECO:0000256" key="4">
    <source>
        <dbReference type="ARBA" id="ARBA00022475"/>
    </source>
</evidence>
<dbReference type="InterPro" id="IPR047817">
    <property type="entry name" value="ABC2_TM_bact-type"/>
</dbReference>
<keyword evidence="5 8" id="KW-0812">Transmembrane</keyword>
<feature type="transmembrane region" description="Helical" evidence="8">
    <location>
        <begin position="162"/>
        <end position="185"/>
    </location>
</feature>
<dbReference type="PANTHER" id="PTHR30294:SF29">
    <property type="entry name" value="MULTIDRUG ABC TRANSPORTER PERMEASE YBHS-RELATED"/>
    <property type="match status" value="1"/>
</dbReference>
<evidence type="ECO:0000313" key="10">
    <source>
        <dbReference type="EMBL" id="TLQ09408.1"/>
    </source>
</evidence>
<accession>A0A5R9C862</accession>
<name>A0A5R9C862_9LACT</name>
<evidence type="ECO:0000256" key="7">
    <source>
        <dbReference type="ARBA" id="ARBA00023136"/>
    </source>
</evidence>
<dbReference type="GO" id="GO:0005886">
    <property type="term" value="C:plasma membrane"/>
    <property type="evidence" value="ECO:0007669"/>
    <property type="project" value="UniProtKB-SubCell"/>
</dbReference>
<evidence type="ECO:0000256" key="8">
    <source>
        <dbReference type="SAM" id="Phobius"/>
    </source>
</evidence>
<evidence type="ECO:0000256" key="6">
    <source>
        <dbReference type="ARBA" id="ARBA00022989"/>
    </source>
</evidence>
<comment type="caution">
    <text evidence="10">The sequence shown here is derived from an EMBL/GenBank/DDBJ whole genome shotgun (WGS) entry which is preliminary data.</text>
</comment>
<dbReference type="OrthoDB" id="266913at2"/>
<comment type="similarity">
    <text evidence="2">Belongs to the ABC-2 integral membrane protein family.</text>
</comment>
<dbReference type="Proteomes" id="UP000307201">
    <property type="component" value="Unassembled WGS sequence"/>
</dbReference>
<feature type="domain" description="ABC transmembrane type-2" evidence="9">
    <location>
        <begin position="127"/>
        <end position="355"/>
    </location>
</feature>
<evidence type="ECO:0000256" key="2">
    <source>
        <dbReference type="ARBA" id="ARBA00007783"/>
    </source>
</evidence>
<comment type="subcellular location">
    <subcellularLocation>
        <location evidence="1">Cell membrane</location>
        <topology evidence="1">Multi-pass membrane protein</topology>
    </subcellularLocation>
</comment>
<organism evidence="10 11">
    <name type="scientific">Marinilactibacillus psychrotolerans</name>
    <dbReference type="NCBI Taxonomy" id="191770"/>
    <lineage>
        <taxon>Bacteria</taxon>
        <taxon>Bacillati</taxon>
        <taxon>Bacillota</taxon>
        <taxon>Bacilli</taxon>
        <taxon>Lactobacillales</taxon>
        <taxon>Carnobacteriaceae</taxon>
        <taxon>Marinilactibacillus</taxon>
    </lineage>
</organism>
<evidence type="ECO:0000313" key="11">
    <source>
        <dbReference type="Proteomes" id="UP000307201"/>
    </source>
</evidence>
<proteinExistence type="inferred from homology"/>
<evidence type="ECO:0000259" key="9">
    <source>
        <dbReference type="PROSITE" id="PS51012"/>
    </source>
</evidence>
<dbReference type="InterPro" id="IPR013525">
    <property type="entry name" value="ABC2_TM"/>
</dbReference>
<dbReference type="RefSeq" id="WP_138470560.1">
    <property type="nucleotide sequence ID" value="NZ_JBGQQG010000022.1"/>
</dbReference>
<dbReference type="AlphaFoldDB" id="A0A5R9C862"/>
<dbReference type="PROSITE" id="PS51012">
    <property type="entry name" value="ABC_TM2"/>
    <property type="match status" value="1"/>
</dbReference>
<feature type="transmembrane region" description="Helical" evidence="8">
    <location>
        <begin position="206"/>
        <end position="229"/>
    </location>
</feature>
<keyword evidence="4" id="KW-1003">Cell membrane</keyword>
<dbReference type="PANTHER" id="PTHR30294">
    <property type="entry name" value="MEMBRANE COMPONENT OF ABC TRANSPORTER YHHJ-RELATED"/>
    <property type="match status" value="1"/>
</dbReference>
<keyword evidence="7 8" id="KW-0472">Membrane</keyword>
<gene>
    <name evidence="10" type="ORF">FEZ48_01260</name>
</gene>
<protein>
    <submittedName>
        <fullName evidence="10">ABC transporter permease</fullName>
    </submittedName>
</protein>
<dbReference type="GO" id="GO:0140359">
    <property type="term" value="F:ABC-type transporter activity"/>
    <property type="evidence" value="ECO:0007669"/>
    <property type="project" value="InterPro"/>
</dbReference>